<dbReference type="PRINTS" id="PR00038">
    <property type="entry name" value="HTHLUXR"/>
</dbReference>
<dbReference type="InterPro" id="IPR027417">
    <property type="entry name" value="P-loop_NTPase"/>
</dbReference>
<sequence>MKTDGGAPPASLIGRGTELRAVKDFLDRARASGGVMTVHGELGIGKSALLEEAHRTARTAGFAVLRIRGHRTESDLPGAGLAQLLPVPAAPVGGPSAAGVTAEALGRHTTERPLLVTLDDAQWFDALSLDALLEACHDARRNPVALLLASRPAPRRSARRTPDPAPDLVLGPLARADGERLLRRHGRALPPLLTERVVRETEGNPAGLVSVSRLLQRSAPSADVLLAARLPLGDALHAQVIQLLDGVPESVRAFLLLAAVARTDRPDLLREAAGTMGTADHAPEAAEARGLLLREAGKVRFAHPLLRSAVHWDASSAQRRRAHLALAGLDGMSAYQRALHRAAASAGPDEATARELEEGVPQRLAEASAVHELAADLSPRPADRARRLVGAARAAQVRDQPEELRRLMSRVTALPSESCERDPATAAAVAALDAYLAYRSDGDPAHALDLLLRSADGPASPWPPPFLSLAAVLAPGFSGLPAAKALRSRLETLARENPQREQCPLLMSALYWADRRADAGRGRALLATAGAAARQGRFPLDPPRDAALVFLATVLDDPLTAEHLGGAVLTSLTGLGHFGTARTVLAHLQIAHCHLGDRAGVLRDADTGERWARAADDPRASAAFRCGVAQVRAWEGAEEGHRALTDGILSFALPRRLSTVAARARWARGLMALSLGRPEDAYEELRMLSDPDGDARHPVVAAWALGDLVAAAVASGRGDDVRDHVRRTAEADRLLRSAPLEHLLARSRALLGDGGDPEESFARALAVPGSRALRYERARTRLAFGEWLRRRRRVREAREQLQRARDAFASIGADVWVRRADSELLAAGEAPPAPYPRRAATELGLTPREAEVARLAAEGLSNQGIGWRLGLTHRTVASHLSRVFAKAGVSSRRHLPAVLRM</sequence>
<gene>
    <name evidence="4" type="ORF">GCM10010421_60340</name>
</gene>
<dbReference type="SUPFAM" id="SSF52540">
    <property type="entry name" value="P-loop containing nucleoside triphosphate hydrolases"/>
    <property type="match status" value="1"/>
</dbReference>
<dbReference type="SUPFAM" id="SSF46894">
    <property type="entry name" value="C-terminal effector domain of the bipartite response regulators"/>
    <property type="match status" value="1"/>
</dbReference>
<evidence type="ECO:0000313" key="5">
    <source>
        <dbReference type="Proteomes" id="UP001500460"/>
    </source>
</evidence>
<evidence type="ECO:0000256" key="1">
    <source>
        <dbReference type="ARBA" id="ARBA00022741"/>
    </source>
</evidence>
<organism evidence="4 5">
    <name type="scientific">Streptomyces glaucus</name>
    <dbReference type="NCBI Taxonomy" id="284029"/>
    <lineage>
        <taxon>Bacteria</taxon>
        <taxon>Bacillati</taxon>
        <taxon>Actinomycetota</taxon>
        <taxon>Actinomycetes</taxon>
        <taxon>Kitasatosporales</taxon>
        <taxon>Streptomycetaceae</taxon>
        <taxon>Streptomyces</taxon>
    </lineage>
</organism>
<evidence type="ECO:0000313" key="4">
    <source>
        <dbReference type="EMBL" id="GAA2458900.1"/>
    </source>
</evidence>
<dbReference type="PANTHER" id="PTHR16305">
    <property type="entry name" value="TESTICULAR SOLUBLE ADENYLYL CYCLASE"/>
    <property type="match status" value="1"/>
</dbReference>
<dbReference type="PROSITE" id="PS00622">
    <property type="entry name" value="HTH_LUXR_1"/>
    <property type="match status" value="1"/>
</dbReference>
<dbReference type="InterPro" id="IPR041664">
    <property type="entry name" value="AAA_16"/>
</dbReference>
<evidence type="ECO:0000259" key="3">
    <source>
        <dbReference type="PROSITE" id="PS50043"/>
    </source>
</evidence>
<dbReference type="Proteomes" id="UP001500460">
    <property type="component" value="Unassembled WGS sequence"/>
</dbReference>
<comment type="caution">
    <text evidence="4">The sequence shown here is derived from an EMBL/GenBank/DDBJ whole genome shotgun (WGS) entry which is preliminary data.</text>
</comment>
<dbReference type="RefSeq" id="WP_344609221.1">
    <property type="nucleotide sequence ID" value="NZ_BAAATK010000069.1"/>
</dbReference>
<evidence type="ECO:0000256" key="2">
    <source>
        <dbReference type="ARBA" id="ARBA00022840"/>
    </source>
</evidence>
<reference evidence="4 5" key="1">
    <citation type="journal article" date="2019" name="Int. J. Syst. Evol. Microbiol.">
        <title>The Global Catalogue of Microorganisms (GCM) 10K type strain sequencing project: providing services to taxonomists for standard genome sequencing and annotation.</title>
        <authorList>
            <consortium name="The Broad Institute Genomics Platform"/>
            <consortium name="The Broad Institute Genome Sequencing Center for Infectious Disease"/>
            <person name="Wu L."/>
            <person name="Ma J."/>
        </authorList>
    </citation>
    <scope>NUCLEOTIDE SEQUENCE [LARGE SCALE GENOMIC DNA]</scope>
    <source>
        <strain evidence="4 5">JCM 6922</strain>
    </source>
</reference>
<dbReference type="SMART" id="SM00421">
    <property type="entry name" value="HTH_LUXR"/>
    <property type="match status" value="1"/>
</dbReference>
<dbReference type="InterPro" id="IPR016032">
    <property type="entry name" value="Sig_transdc_resp-reg_C-effctor"/>
</dbReference>
<dbReference type="Pfam" id="PF00196">
    <property type="entry name" value="GerE"/>
    <property type="match status" value="1"/>
</dbReference>
<accession>A0ABN3KGH5</accession>
<dbReference type="CDD" id="cd06170">
    <property type="entry name" value="LuxR_C_like"/>
    <property type="match status" value="1"/>
</dbReference>
<dbReference type="PROSITE" id="PS50043">
    <property type="entry name" value="HTH_LUXR_2"/>
    <property type="match status" value="1"/>
</dbReference>
<dbReference type="EMBL" id="BAAATK010000069">
    <property type="protein sequence ID" value="GAA2458900.1"/>
    <property type="molecule type" value="Genomic_DNA"/>
</dbReference>
<dbReference type="InterPro" id="IPR000792">
    <property type="entry name" value="Tscrpt_reg_LuxR_C"/>
</dbReference>
<protein>
    <submittedName>
        <fullName evidence="4">LuxR family transcriptional regulator</fullName>
    </submittedName>
</protein>
<keyword evidence="1" id="KW-0547">Nucleotide-binding</keyword>
<dbReference type="Gene3D" id="1.10.10.10">
    <property type="entry name" value="Winged helix-like DNA-binding domain superfamily/Winged helix DNA-binding domain"/>
    <property type="match status" value="1"/>
</dbReference>
<keyword evidence="2" id="KW-0067">ATP-binding</keyword>
<name>A0ABN3KGH5_9ACTN</name>
<dbReference type="PANTHER" id="PTHR16305:SF35">
    <property type="entry name" value="TRANSCRIPTIONAL ACTIVATOR DOMAIN"/>
    <property type="match status" value="1"/>
</dbReference>
<feature type="domain" description="HTH luxR-type" evidence="3">
    <location>
        <begin position="838"/>
        <end position="901"/>
    </location>
</feature>
<dbReference type="Pfam" id="PF13191">
    <property type="entry name" value="AAA_16"/>
    <property type="match status" value="1"/>
</dbReference>
<dbReference type="Gene3D" id="3.40.50.300">
    <property type="entry name" value="P-loop containing nucleotide triphosphate hydrolases"/>
    <property type="match status" value="1"/>
</dbReference>
<keyword evidence="5" id="KW-1185">Reference proteome</keyword>
<dbReference type="InterPro" id="IPR036388">
    <property type="entry name" value="WH-like_DNA-bd_sf"/>
</dbReference>
<proteinExistence type="predicted"/>